<dbReference type="EnsemblPlants" id="OGLUM04G01650.1">
    <property type="protein sequence ID" value="OGLUM04G01650.1"/>
    <property type="gene ID" value="OGLUM04G01650"/>
</dbReference>
<accession>A0A0D9ZGT9</accession>
<sequence length="66" mass="7196">MALELFGGCEGGMAICQLRLMAILTGGYSRPKWVVGLRWSSNSGGSHRWILGVDKVAQATDTWLSR</sequence>
<reference evidence="1" key="2">
    <citation type="submission" date="2018-05" db="EMBL/GenBank/DDBJ databases">
        <title>OgluRS3 (Oryza glumaepatula Reference Sequence Version 3).</title>
        <authorList>
            <person name="Zhang J."/>
            <person name="Kudrna D."/>
            <person name="Lee S."/>
            <person name="Talag J."/>
            <person name="Welchert J."/>
            <person name="Wing R.A."/>
        </authorList>
    </citation>
    <scope>NUCLEOTIDE SEQUENCE [LARGE SCALE GENOMIC DNA]</scope>
</reference>
<protein>
    <submittedName>
        <fullName evidence="1">Uncharacterized protein</fullName>
    </submittedName>
</protein>
<dbReference type="HOGENOM" id="CLU_2835310_0_0_1"/>
<dbReference type="Gramene" id="OGLUM04G01650.1">
    <property type="protein sequence ID" value="OGLUM04G01650.1"/>
    <property type="gene ID" value="OGLUM04G01650"/>
</dbReference>
<keyword evidence="2" id="KW-1185">Reference proteome</keyword>
<evidence type="ECO:0000313" key="2">
    <source>
        <dbReference type="Proteomes" id="UP000026961"/>
    </source>
</evidence>
<reference evidence="1" key="1">
    <citation type="submission" date="2015-04" db="UniProtKB">
        <authorList>
            <consortium name="EnsemblPlants"/>
        </authorList>
    </citation>
    <scope>IDENTIFICATION</scope>
</reference>
<organism evidence="1">
    <name type="scientific">Oryza glumipatula</name>
    <dbReference type="NCBI Taxonomy" id="40148"/>
    <lineage>
        <taxon>Eukaryota</taxon>
        <taxon>Viridiplantae</taxon>
        <taxon>Streptophyta</taxon>
        <taxon>Embryophyta</taxon>
        <taxon>Tracheophyta</taxon>
        <taxon>Spermatophyta</taxon>
        <taxon>Magnoliopsida</taxon>
        <taxon>Liliopsida</taxon>
        <taxon>Poales</taxon>
        <taxon>Poaceae</taxon>
        <taxon>BOP clade</taxon>
        <taxon>Oryzoideae</taxon>
        <taxon>Oryzeae</taxon>
        <taxon>Oryzinae</taxon>
        <taxon>Oryza</taxon>
    </lineage>
</organism>
<dbReference type="Proteomes" id="UP000026961">
    <property type="component" value="Chromosome 4"/>
</dbReference>
<proteinExistence type="predicted"/>
<dbReference type="AlphaFoldDB" id="A0A0D9ZGT9"/>
<evidence type="ECO:0000313" key="1">
    <source>
        <dbReference type="EnsemblPlants" id="OGLUM04G01650.1"/>
    </source>
</evidence>
<name>A0A0D9ZGT9_9ORYZ</name>